<keyword evidence="2" id="KW-0677">Repeat</keyword>
<dbReference type="InterPro" id="IPR036322">
    <property type="entry name" value="WD40_repeat_dom_sf"/>
</dbReference>
<dbReference type="Pfam" id="PF00400">
    <property type="entry name" value="WD40"/>
    <property type="match status" value="2"/>
</dbReference>
<dbReference type="InterPro" id="IPR019775">
    <property type="entry name" value="WD40_repeat_CS"/>
</dbReference>
<feature type="region of interest" description="Disordered" evidence="4">
    <location>
        <begin position="866"/>
        <end position="888"/>
    </location>
</feature>
<evidence type="ECO:0000256" key="2">
    <source>
        <dbReference type="ARBA" id="ARBA00022737"/>
    </source>
</evidence>
<evidence type="ECO:0000313" key="6">
    <source>
        <dbReference type="Proteomes" id="UP001211907"/>
    </source>
</evidence>
<dbReference type="SUPFAM" id="SSF50978">
    <property type="entry name" value="WD40 repeat-like"/>
    <property type="match status" value="1"/>
</dbReference>
<feature type="repeat" description="WD" evidence="3">
    <location>
        <begin position="168"/>
        <end position="203"/>
    </location>
</feature>
<dbReference type="Gene3D" id="2.130.10.10">
    <property type="entry name" value="YVTN repeat-like/Quinoprotein amine dehydrogenase"/>
    <property type="match status" value="2"/>
</dbReference>
<reference evidence="5" key="1">
    <citation type="submission" date="2020-05" db="EMBL/GenBank/DDBJ databases">
        <title>Phylogenomic resolution of chytrid fungi.</title>
        <authorList>
            <person name="Stajich J.E."/>
            <person name="Amses K."/>
            <person name="Simmons R."/>
            <person name="Seto K."/>
            <person name="Myers J."/>
            <person name="Bonds A."/>
            <person name="Quandt C.A."/>
            <person name="Barry K."/>
            <person name="Liu P."/>
            <person name="Grigoriev I."/>
            <person name="Longcore J.E."/>
            <person name="James T.Y."/>
        </authorList>
    </citation>
    <scope>NUCLEOTIDE SEQUENCE</scope>
    <source>
        <strain evidence="5">JEL0513</strain>
    </source>
</reference>
<keyword evidence="1 3" id="KW-0853">WD repeat</keyword>
<dbReference type="InterPro" id="IPR015943">
    <property type="entry name" value="WD40/YVTN_repeat-like_dom_sf"/>
</dbReference>
<feature type="compositionally biased region" description="Polar residues" evidence="4">
    <location>
        <begin position="560"/>
        <end position="575"/>
    </location>
</feature>
<evidence type="ECO:0000313" key="5">
    <source>
        <dbReference type="EMBL" id="KAJ3121052.1"/>
    </source>
</evidence>
<dbReference type="PROSITE" id="PS00678">
    <property type="entry name" value="WD_REPEATS_1"/>
    <property type="match status" value="1"/>
</dbReference>
<feature type="region of interest" description="Disordered" evidence="4">
    <location>
        <begin position="1217"/>
        <end position="1241"/>
    </location>
</feature>
<feature type="region of interest" description="Disordered" evidence="4">
    <location>
        <begin position="560"/>
        <end position="583"/>
    </location>
</feature>
<keyword evidence="6" id="KW-1185">Reference proteome</keyword>
<comment type="caution">
    <text evidence="5">The sequence shown here is derived from an EMBL/GenBank/DDBJ whole genome shotgun (WGS) entry which is preliminary data.</text>
</comment>
<evidence type="ECO:0000256" key="1">
    <source>
        <dbReference type="ARBA" id="ARBA00022574"/>
    </source>
</evidence>
<organism evidence="5 6">
    <name type="scientific">Physocladia obscura</name>
    <dbReference type="NCBI Taxonomy" id="109957"/>
    <lineage>
        <taxon>Eukaryota</taxon>
        <taxon>Fungi</taxon>
        <taxon>Fungi incertae sedis</taxon>
        <taxon>Chytridiomycota</taxon>
        <taxon>Chytridiomycota incertae sedis</taxon>
        <taxon>Chytridiomycetes</taxon>
        <taxon>Chytridiales</taxon>
        <taxon>Chytriomycetaceae</taxon>
        <taxon>Physocladia</taxon>
    </lineage>
</organism>
<dbReference type="GO" id="GO:1904263">
    <property type="term" value="P:positive regulation of TORC1 signaling"/>
    <property type="evidence" value="ECO:0007669"/>
    <property type="project" value="TreeGrafter"/>
</dbReference>
<dbReference type="PROSITE" id="PS50294">
    <property type="entry name" value="WD_REPEATS_REGION"/>
    <property type="match status" value="1"/>
</dbReference>
<dbReference type="InterPro" id="IPR001680">
    <property type="entry name" value="WD40_rpt"/>
</dbReference>
<dbReference type="PROSITE" id="PS50082">
    <property type="entry name" value="WD_REPEATS_2"/>
    <property type="match status" value="2"/>
</dbReference>
<feature type="compositionally biased region" description="Polar residues" evidence="4">
    <location>
        <begin position="1525"/>
        <end position="1540"/>
    </location>
</feature>
<feature type="compositionally biased region" description="Gly residues" evidence="4">
    <location>
        <begin position="875"/>
        <end position="887"/>
    </location>
</feature>
<protein>
    <submittedName>
        <fullName evidence="5">Uncharacterized protein</fullName>
    </submittedName>
</protein>
<feature type="region of interest" description="Disordered" evidence="4">
    <location>
        <begin position="1497"/>
        <end position="1550"/>
    </location>
</feature>
<feature type="compositionally biased region" description="Basic and acidic residues" evidence="4">
    <location>
        <begin position="1081"/>
        <end position="1090"/>
    </location>
</feature>
<dbReference type="PANTHER" id="PTHR46170:SF1">
    <property type="entry name" value="GATOR COMPLEX PROTEIN WDR59"/>
    <property type="match status" value="1"/>
</dbReference>
<feature type="region of interest" description="Disordered" evidence="4">
    <location>
        <begin position="1071"/>
        <end position="1112"/>
    </location>
</feature>
<name>A0AAD5SZJ8_9FUNG</name>
<proteinExistence type="predicted"/>
<evidence type="ECO:0000256" key="3">
    <source>
        <dbReference type="PROSITE-ProRule" id="PRU00221"/>
    </source>
</evidence>
<dbReference type="EMBL" id="JADGJH010000914">
    <property type="protein sequence ID" value="KAJ3121052.1"/>
    <property type="molecule type" value="Genomic_DNA"/>
</dbReference>
<dbReference type="InterPro" id="IPR049567">
    <property type="entry name" value="WDR59-like"/>
</dbReference>
<dbReference type="GO" id="GO:0005774">
    <property type="term" value="C:vacuolar membrane"/>
    <property type="evidence" value="ECO:0007669"/>
    <property type="project" value="TreeGrafter"/>
</dbReference>
<dbReference type="SMART" id="SM00320">
    <property type="entry name" value="WD40"/>
    <property type="match status" value="4"/>
</dbReference>
<dbReference type="GO" id="GO:0035859">
    <property type="term" value="C:Seh1-associated complex"/>
    <property type="evidence" value="ECO:0007669"/>
    <property type="project" value="TreeGrafter"/>
</dbReference>
<accession>A0AAD5SZJ8</accession>
<dbReference type="PANTHER" id="PTHR46170">
    <property type="entry name" value="GATOR COMPLEX PROTEIN WDR59"/>
    <property type="match status" value="1"/>
</dbReference>
<feature type="region of interest" description="Disordered" evidence="4">
    <location>
        <begin position="213"/>
        <end position="234"/>
    </location>
</feature>
<sequence length="1831" mass="197171">MEAEVVIPLRELVTSLSVNPNGAHAVLAARRGLFLLDLADLSKPPTAFKHDTKWEVIDVIWNPHPERAYWIASTACACLLHLLVLSSNQKVLVWNIAGSGSMRVTNVLPTAADSDVDSTRVLPPPIKTSLLSSRETVFLKSPSAQLPQPQQKLQQLQQQQQQHVQFILHNHTRAVSDFHWSPFEPDVLASCSFDNSVHVWDLRMRSGYGPNAINDSSAKKSGGSGESNSIHGHSGAAGRSGLAFVMEKPKMSFCTWTCKYLFYNFVINVFIQLKQIAGATAVKWNRISSNILASSHESDVYIWDTRMASGSKERKLLSACHMGKIYGIDWSPRSSDEILTCSQDATVKFWNWNYENGSGTTSTGINSEGVVAGPNISTGPGSLNTLKLEGSITAANPVWRARYTPFGNGVLTMPLKKDLDLTLYSLDNLASPVTTFTGHKDIVKEFVWRKYGDDEYQLVTWSKDQTLRLWPVDRKTKSAIGYKSQRRLSHSAINVIYGAAADTSVITPTHTINSSPVVSASPSVFSTAPNSAGIPGAYIRSTINPPVTVSLAEVTVDSNKNSGNASRIHSNATASSEEEEVDYEINGAPKPQSLKSVDSSSHVSSEANEELNVVARLLRNMSHTVVVDSVNVPAKIISVTIKRSYLDMAAIRVNIIFKDDYVKGPRASSSNLSLKSSVSVDMSKKSFQQSQIPLQQAQSSSSGTAKPSPLTAFPFFEVLRNEMIPMSQRQSLSSRLNILHTFLVAKRIPTFEPCLRFLLYDDPNEHIDSTSPDYVHGVENLINTSTMTVTTGVSIGGGSSSGGVGGGNSGGGLNSIGIGRSMSGYFGNNGSPGVVGGSPSVLGASNEDEGLFTRIARPLSDGFKSVNSFGEDRSGGGGGGSGAGGGLFAETRSIKSERSGGHGGGFLAGSYNSNDGGSMMKLPAIPASLSSGGMAAVEEASDTEREKVHFAPTFGNNKKADKKSDAKIPFPRLCGASFSMSVLGHLYPRTTTVNLANIANIPGDNSAAMVNGLLGAPNRENWTARDDDDDVDGDSSIQNIWTNTRVAGDLRPTVTTADLLDRLRTHRVSKPTVENTSTLSDVKDTVDERTTQSNNVNQPRVRYSLGSDPTHESVRIASSVETEERVFSDSAASSSVPRRKLSHQPSIFTVGSMDGDSNEISNSSSSISYTDLISPAMGVNRRESRIRARSMQIESLGASSFSSDSISPEEIIDSQPGAQASFTRRASSNINSPPSSFKGKRERFTSVGNEWVSIPDAQQSVASHFVDGGISGGMFGNEPDPLPIASSGCGLIVFIKDIKDILPVSRVLAQEYTLNGFDPVAICSTNGVAATKNNRADLAKLWTVAGLILARVSSLKTQSIGGTTFHVEEEGGFGSRRRVAMAIVKRSENGLKRINTRCIDGSLEIKRDGTFSVKNVPEINQENDIWHRTDWGNHPLGHNLVDKMFRYLERIGDVQSLALLSCVFSEPFEKRSVVEPFEVKDHRETVSVASSYYSSHQYQAENTAPDSSEPAKRIISSELPPRIYSDTTSGVRYNSSSRTHSGGKYAGTAARPTSFPNGALQVSYLGSQPLIGNFLESGASSNSPTHVIDDMIKFSGRGSSASTFSPVSKHLVKSLGGHSSISFDATLDNVKNDGMSDYDAVGSTRFHSAVIGVSSRHGSSVSSHAEYGSSGSFFEESHDEDKSVLSLLKRNRQQVYDGYRVQYAEILFAWQMLEKRAEVLKFVSPTVSRLTYTESQVGKVPFEVDIAAASAAAKESIGVSIEQKFKIGGSSHDQSVVTCSICRIPCRGLLSSCIKCGHGGHLKHMENWFCIPGGPSARECAVGGCGCKCVL</sequence>
<dbReference type="GO" id="GO:0034198">
    <property type="term" value="P:cellular response to amino acid starvation"/>
    <property type="evidence" value="ECO:0007669"/>
    <property type="project" value="TreeGrafter"/>
</dbReference>
<dbReference type="Proteomes" id="UP001211907">
    <property type="component" value="Unassembled WGS sequence"/>
</dbReference>
<dbReference type="GO" id="GO:0035591">
    <property type="term" value="F:signaling adaptor activity"/>
    <property type="evidence" value="ECO:0007669"/>
    <property type="project" value="TreeGrafter"/>
</dbReference>
<feature type="repeat" description="WD" evidence="3">
    <location>
        <begin position="318"/>
        <end position="351"/>
    </location>
</feature>
<evidence type="ECO:0000256" key="4">
    <source>
        <dbReference type="SAM" id="MobiDB-lite"/>
    </source>
</evidence>
<feature type="compositionally biased region" description="Polar residues" evidence="4">
    <location>
        <begin position="1217"/>
        <end position="1235"/>
    </location>
</feature>
<gene>
    <name evidence="5" type="ORF">HK100_012546</name>
</gene>